<comment type="caution">
    <text evidence="1">The sequence shown here is derived from an EMBL/GenBank/DDBJ whole genome shotgun (WGS) entry which is preliminary data.</text>
</comment>
<dbReference type="EMBL" id="PTJC01000005">
    <property type="protein sequence ID" value="PPK88322.1"/>
    <property type="molecule type" value="Genomic_DNA"/>
</dbReference>
<accession>A0A2S6IA14</accession>
<evidence type="ECO:0000313" key="1">
    <source>
        <dbReference type="EMBL" id="PPK88322.1"/>
    </source>
</evidence>
<dbReference type="Pfam" id="PF02585">
    <property type="entry name" value="PIG-L"/>
    <property type="match status" value="1"/>
</dbReference>
<dbReference type="Pfam" id="PF05401">
    <property type="entry name" value="NodS"/>
    <property type="match status" value="1"/>
</dbReference>
<dbReference type="PANTHER" id="PTHR12993:SF29">
    <property type="entry name" value="BLR3841 PROTEIN"/>
    <property type="match status" value="1"/>
</dbReference>
<name>A0A2S6IA14_9BACT</name>
<dbReference type="GO" id="GO:0016811">
    <property type="term" value="F:hydrolase activity, acting on carbon-nitrogen (but not peptide) bonds, in linear amides"/>
    <property type="evidence" value="ECO:0007669"/>
    <property type="project" value="TreeGrafter"/>
</dbReference>
<dbReference type="GO" id="GO:0009312">
    <property type="term" value="P:oligosaccharide biosynthetic process"/>
    <property type="evidence" value="ECO:0007669"/>
    <property type="project" value="InterPro"/>
</dbReference>
<dbReference type="SUPFAM" id="SSF102588">
    <property type="entry name" value="LmbE-like"/>
    <property type="match status" value="1"/>
</dbReference>
<dbReference type="InterPro" id="IPR029063">
    <property type="entry name" value="SAM-dependent_MTases_sf"/>
</dbReference>
<organism evidence="1 2">
    <name type="scientific">Neolewinella xylanilytica</name>
    <dbReference type="NCBI Taxonomy" id="1514080"/>
    <lineage>
        <taxon>Bacteria</taxon>
        <taxon>Pseudomonadati</taxon>
        <taxon>Bacteroidota</taxon>
        <taxon>Saprospiria</taxon>
        <taxon>Saprospirales</taxon>
        <taxon>Lewinellaceae</taxon>
        <taxon>Neolewinella</taxon>
    </lineage>
</organism>
<evidence type="ECO:0000313" key="2">
    <source>
        <dbReference type="Proteomes" id="UP000237662"/>
    </source>
</evidence>
<gene>
    <name evidence="1" type="ORF">CLV84_1287</name>
</gene>
<dbReference type="InterPro" id="IPR003737">
    <property type="entry name" value="GlcNAc_PI_deacetylase-related"/>
</dbReference>
<protein>
    <submittedName>
        <fullName evidence="1">LmbE family N-acetylglucosaminyl deacetylase</fullName>
    </submittedName>
</protein>
<dbReference type="Gene3D" id="3.40.50.150">
    <property type="entry name" value="Vaccinia Virus protein VP39"/>
    <property type="match status" value="1"/>
</dbReference>
<dbReference type="InterPro" id="IPR024078">
    <property type="entry name" value="LmbE-like_dom_sf"/>
</dbReference>
<dbReference type="RefSeq" id="WP_104418877.1">
    <property type="nucleotide sequence ID" value="NZ_PTJC01000005.1"/>
</dbReference>
<dbReference type="InterPro" id="IPR008715">
    <property type="entry name" value="SAM-MeTfrase_NodS-like"/>
</dbReference>
<dbReference type="SUPFAM" id="SSF53335">
    <property type="entry name" value="S-adenosyl-L-methionine-dependent methyltransferases"/>
    <property type="match status" value="1"/>
</dbReference>
<dbReference type="Proteomes" id="UP000237662">
    <property type="component" value="Unassembled WGS sequence"/>
</dbReference>
<dbReference type="GO" id="GO:0008757">
    <property type="term" value="F:S-adenosylmethionine-dependent methyltransferase activity"/>
    <property type="evidence" value="ECO:0007669"/>
    <property type="project" value="InterPro"/>
</dbReference>
<reference evidence="1 2" key="1">
    <citation type="submission" date="2018-02" db="EMBL/GenBank/DDBJ databases">
        <title>Genomic Encyclopedia of Archaeal and Bacterial Type Strains, Phase II (KMG-II): from individual species to whole genera.</title>
        <authorList>
            <person name="Goeker M."/>
        </authorList>
    </citation>
    <scope>NUCLEOTIDE SEQUENCE [LARGE SCALE GENOMIC DNA]</scope>
    <source>
        <strain evidence="1 2">DSM 29526</strain>
    </source>
</reference>
<keyword evidence="2" id="KW-1185">Reference proteome</keyword>
<sequence length="457" mass="51639">MEHPNLNPERLEEAKRRLYSEVPPHPASDLLAWQSTVIFSPHPDDESLGCGGLISQLGDYGKDVRVVFVTDGSMSHPNSTKFPPEARAALRREEARKACSLLGVGPDRVFFLALPDGQVPSEWEPTFSGVVSDLVALIAPWGVDTFVVPWRRDPHEDHRATWEICRSAANRLEQPLRWVEYPVWMWEARNLVDLPREEEVIGWGLEIENKLAVKEAAIRAHASQWLGVIDDDPAGFQLPEEMIAKFLRPREVYFVPPDKRYRSLDSTYFDEVYRDGTDPWNFETSAYERDKYAATLAALPDARYRRALEIGSSIGVLSEGLAARCDALVGVDPVAKALDVARARLQDHPAVSFLRMSVPDDFPDGAFDLVVVSEVGYYWSRADLEKAIDLIGKALEPGGVLLLVHYTPYVPDYPLTGDEVHEAFNQRLTGFYRVRADRADRYRLDVWRKERADGHSA</sequence>
<dbReference type="Gene3D" id="3.40.50.10320">
    <property type="entry name" value="LmbE-like"/>
    <property type="match status" value="1"/>
</dbReference>
<dbReference type="AlphaFoldDB" id="A0A2S6IA14"/>
<dbReference type="CDD" id="cd02440">
    <property type="entry name" value="AdoMet_MTases"/>
    <property type="match status" value="1"/>
</dbReference>
<dbReference type="PANTHER" id="PTHR12993">
    <property type="entry name" value="N-ACETYLGLUCOSAMINYL-PHOSPHATIDYLINOSITOL DE-N-ACETYLASE-RELATED"/>
    <property type="match status" value="1"/>
</dbReference>
<proteinExistence type="predicted"/>
<dbReference type="OrthoDB" id="9790023at2"/>